<proteinExistence type="predicted"/>
<dbReference type="InterPro" id="IPR058548">
    <property type="entry name" value="MlaB-like_STAS"/>
</dbReference>
<reference evidence="3 4" key="1">
    <citation type="submission" date="2018-09" db="EMBL/GenBank/DDBJ databases">
        <title>YIM 75507 draft genome.</title>
        <authorList>
            <person name="Tang S."/>
            <person name="Feng Y."/>
        </authorList>
    </citation>
    <scope>NUCLEOTIDE SEQUENCE [LARGE SCALE GENOMIC DNA]</scope>
    <source>
        <strain evidence="3 4">YIM 75507</strain>
    </source>
</reference>
<dbReference type="Gene3D" id="3.30.750.24">
    <property type="entry name" value="STAS domain"/>
    <property type="match status" value="1"/>
</dbReference>
<organism evidence="3 4">
    <name type="scientific">Bailinhaonella thermotolerans</name>
    <dbReference type="NCBI Taxonomy" id="1070861"/>
    <lineage>
        <taxon>Bacteria</taxon>
        <taxon>Bacillati</taxon>
        <taxon>Actinomycetota</taxon>
        <taxon>Actinomycetes</taxon>
        <taxon>Streptosporangiales</taxon>
        <taxon>Streptosporangiaceae</taxon>
        <taxon>Bailinhaonella</taxon>
    </lineage>
</organism>
<dbReference type="InterPro" id="IPR002645">
    <property type="entry name" value="STAS_dom"/>
</dbReference>
<protein>
    <submittedName>
        <fullName evidence="3">Anti-sigma factor antagonist</fullName>
    </submittedName>
</protein>
<comment type="caution">
    <text evidence="3">The sequence shown here is derived from an EMBL/GenBank/DDBJ whole genome shotgun (WGS) entry which is preliminary data.</text>
</comment>
<dbReference type="SUPFAM" id="SSF52091">
    <property type="entry name" value="SpoIIaa-like"/>
    <property type="match status" value="1"/>
</dbReference>
<evidence type="ECO:0000313" key="4">
    <source>
        <dbReference type="Proteomes" id="UP000265768"/>
    </source>
</evidence>
<feature type="region of interest" description="Disordered" evidence="1">
    <location>
        <begin position="1"/>
        <end position="21"/>
    </location>
</feature>
<dbReference type="CDD" id="cd07043">
    <property type="entry name" value="STAS_anti-anti-sigma_factors"/>
    <property type="match status" value="1"/>
</dbReference>
<name>A0A3A4BX89_9ACTN</name>
<dbReference type="Pfam" id="PF13466">
    <property type="entry name" value="STAS_2"/>
    <property type="match status" value="1"/>
</dbReference>
<gene>
    <name evidence="3" type="ORF">D5H75_00925</name>
</gene>
<dbReference type="AlphaFoldDB" id="A0A3A4BX89"/>
<dbReference type="OrthoDB" id="3468289at2"/>
<accession>A0A3A4BX89</accession>
<evidence type="ECO:0000313" key="3">
    <source>
        <dbReference type="EMBL" id="RJL36178.1"/>
    </source>
</evidence>
<dbReference type="EMBL" id="QZEY01000001">
    <property type="protein sequence ID" value="RJL36178.1"/>
    <property type="molecule type" value="Genomic_DNA"/>
</dbReference>
<sequence length="165" mass="17441">MPGVPEAHGRSPRGAAGDAGEGICSRRGGARRLRSPGHTLLARGKTMVFSYDDGQLRVTLTDDPPRVTVYGTVDLSNVAFFGCLLGTAGRLWAGDLVVDVGGLEFIDVGGLRVLAALALTEHARDRRLVLLRASPYLRHLLTMADWHATPGLELADAPGDPPAPP</sequence>
<dbReference type="PROSITE" id="PS50801">
    <property type="entry name" value="STAS"/>
    <property type="match status" value="1"/>
</dbReference>
<dbReference type="InterPro" id="IPR036513">
    <property type="entry name" value="STAS_dom_sf"/>
</dbReference>
<keyword evidence="4" id="KW-1185">Reference proteome</keyword>
<evidence type="ECO:0000259" key="2">
    <source>
        <dbReference type="PROSITE" id="PS50801"/>
    </source>
</evidence>
<evidence type="ECO:0000256" key="1">
    <source>
        <dbReference type="SAM" id="MobiDB-lite"/>
    </source>
</evidence>
<dbReference type="Proteomes" id="UP000265768">
    <property type="component" value="Unassembled WGS sequence"/>
</dbReference>
<feature type="domain" description="STAS" evidence="2">
    <location>
        <begin position="67"/>
        <end position="141"/>
    </location>
</feature>